<protein>
    <submittedName>
        <fullName evidence="2">F1F0 ATPase subunit 2</fullName>
    </submittedName>
</protein>
<sequence>MSNLFDYLISLAGGLVLGGLYFGGLWLTVKKALTARYPALWLLPSYVLRIGMALAGFYWLSAGAWPRLLVCVAGFLLVRVVSIRWVQANPAAPNRKEATHET</sequence>
<evidence type="ECO:0000313" key="2">
    <source>
        <dbReference type="EMBL" id="MBB5285013.1"/>
    </source>
</evidence>
<feature type="transmembrane region" description="Helical" evidence="1">
    <location>
        <begin position="39"/>
        <end position="59"/>
    </location>
</feature>
<evidence type="ECO:0000256" key="1">
    <source>
        <dbReference type="SAM" id="Phobius"/>
    </source>
</evidence>
<accession>A0A840TUR9</accession>
<organism evidence="2 3">
    <name type="scientific">Rhabdobacter roseus</name>
    <dbReference type="NCBI Taxonomy" id="1655419"/>
    <lineage>
        <taxon>Bacteria</taxon>
        <taxon>Pseudomonadati</taxon>
        <taxon>Bacteroidota</taxon>
        <taxon>Cytophagia</taxon>
        <taxon>Cytophagales</taxon>
        <taxon>Cytophagaceae</taxon>
        <taxon>Rhabdobacter</taxon>
    </lineage>
</organism>
<dbReference type="Proteomes" id="UP000557307">
    <property type="component" value="Unassembled WGS sequence"/>
</dbReference>
<keyword evidence="1" id="KW-0472">Membrane</keyword>
<dbReference type="NCBIfam" id="TIGR03165">
    <property type="entry name" value="F1F0_chp_2"/>
    <property type="match status" value="1"/>
</dbReference>
<dbReference type="AlphaFoldDB" id="A0A840TUR9"/>
<name>A0A840TUR9_9BACT</name>
<feature type="transmembrane region" description="Helical" evidence="1">
    <location>
        <begin position="65"/>
        <end position="86"/>
    </location>
</feature>
<gene>
    <name evidence="2" type="ORF">HNQ92_003161</name>
</gene>
<dbReference type="EMBL" id="JACHGF010000004">
    <property type="protein sequence ID" value="MBB5285013.1"/>
    <property type="molecule type" value="Genomic_DNA"/>
</dbReference>
<proteinExistence type="predicted"/>
<reference evidence="2 3" key="1">
    <citation type="submission" date="2020-08" db="EMBL/GenBank/DDBJ databases">
        <title>Genomic Encyclopedia of Type Strains, Phase IV (KMG-IV): sequencing the most valuable type-strain genomes for metagenomic binning, comparative biology and taxonomic classification.</title>
        <authorList>
            <person name="Goeker M."/>
        </authorList>
    </citation>
    <scope>NUCLEOTIDE SEQUENCE [LARGE SCALE GENOMIC DNA]</scope>
    <source>
        <strain evidence="2 3">DSM 105074</strain>
    </source>
</reference>
<keyword evidence="1" id="KW-0812">Transmembrane</keyword>
<dbReference type="Pfam" id="PF12966">
    <property type="entry name" value="AtpR"/>
    <property type="match status" value="1"/>
</dbReference>
<comment type="caution">
    <text evidence="2">The sequence shown here is derived from an EMBL/GenBank/DDBJ whole genome shotgun (WGS) entry which is preliminary data.</text>
</comment>
<dbReference type="RefSeq" id="WP_184174952.1">
    <property type="nucleotide sequence ID" value="NZ_JACHGF010000004.1"/>
</dbReference>
<keyword evidence="3" id="KW-1185">Reference proteome</keyword>
<evidence type="ECO:0000313" key="3">
    <source>
        <dbReference type="Proteomes" id="UP000557307"/>
    </source>
</evidence>
<feature type="transmembrane region" description="Helical" evidence="1">
    <location>
        <begin position="6"/>
        <end position="27"/>
    </location>
</feature>
<keyword evidence="1" id="KW-1133">Transmembrane helix</keyword>
<dbReference type="InterPro" id="IPR017581">
    <property type="entry name" value="AtpR-like"/>
</dbReference>